<proteinExistence type="predicted"/>
<sequence length="507" mass="57731">MSLNSRSSPIHNLNVDVLLYVIALNANMFSDPHALRTTRAASQVCRDWRVLMLETPSLWARLMDFNVLSSRNCEWLDELLRRSATAPLWIRMEHRQTERFTDPPVRILKSLIAVSQEHWTRIEKLVVSLRIDPMFDATHWKVLHLPAPELDTFIVKYEFSIPIEHPGIALITTLFSGYAPKLRKFSLANYSIRNHASWLCNLRTVHFSSAYSVHLALVVLSSTRHLQELKINDLSDERTSIPLPVVSLPYLKYLHYVGQPAIGATLLEHVEIPLDCSLFISAPFLCIPEDTQEEVLVAITNTYVRYVRRYLQSHPPKGIYLKYEPNCDIDFKVVAAFPDDCPLSILFPVCYWSTSNPVTTIFNQLALPELSGVAELRLYTSGPFDLLLGVFFRCLTSVKAIWTNQETLGFLTQLQNCIDATHDQDIIFPLLGVINLDNSSFINYMDARIAEFILSRMPRGHPIATLCLLNPISEVNLENLAEAKGLRVVHTSPEVIGELEYTCRTVE</sequence>
<evidence type="ECO:0000313" key="2">
    <source>
        <dbReference type="Proteomes" id="UP000054270"/>
    </source>
</evidence>
<protein>
    <recommendedName>
        <fullName evidence="3">F-box domain-containing protein</fullName>
    </recommendedName>
</protein>
<name>A0A0D2M2J0_HYPSF</name>
<dbReference type="OrthoDB" id="2893938at2759"/>
<gene>
    <name evidence="1" type="ORF">HYPSUDRAFT_218908</name>
</gene>
<keyword evidence="2" id="KW-1185">Reference proteome</keyword>
<accession>A0A0D2M2J0</accession>
<evidence type="ECO:0000313" key="1">
    <source>
        <dbReference type="EMBL" id="KJA17393.1"/>
    </source>
</evidence>
<dbReference type="AlphaFoldDB" id="A0A0D2M2J0"/>
<reference evidence="2" key="1">
    <citation type="submission" date="2014-04" db="EMBL/GenBank/DDBJ databases">
        <title>Evolutionary Origins and Diversification of the Mycorrhizal Mutualists.</title>
        <authorList>
            <consortium name="DOE Joint Genome Institute"/>
            <consortium name="Mycorrhizal Genomics Consortium"/>
            <person name="Kohler A."/>
            <person name="Kuo A."/>
            <person name="Nagy L.G."/>
            <person name="Floudas D."/>
            <person name="Copeland A."/>
            <person name="Barry K.W."/>
            <person name="Cichocki N."/>
            <person name="Veneault-Fourrey C."/>
            <person name="LaButti K."/>
            <person name="Lindquist E.A."/>
            <person name="Lipzen A."/>
            <person name="Lundell T."/>
            <person name="Morin E."/>
            <person name="Murat C."/>
            <person name="Riley R."/>
            <person name="Ohm R."/>
            <person name="Sun H."/>
            <person name="Tunlid A."/>
            <person name="Henrissat B."/>
            <person name="Grigoriev I.V."/>
            <person name="Hibbett D.S."/>
            <person name="Martin F."/>
        </authorList>
    </citation>
    <scope>NUCLEOTIDE SEQUENCE [LARGE SCALE GENOMIC DNA]</scope>
    <source>
        <strain evidence="2">FD-334 SS-4</strain>
    </source>
</reference>
<dbReference type="Proteomes" id="UP000054270">
    <property type="component" value="Unassembled WGS sequence"/>
</dbReference>
<evidence type="ECO:0008006" key="3">
    <source>
        <dbReference type="Google" id="ProtNLM"/>
    </source>
</evidence>
<organism evidence="1 2">
    <name type="scientific">Hypholoma sublateritium (strain FD-334 SS-4)</name>
    <dbReference type="NCBI Taxonomy" id="945553"/>
    <lineage>
        <taxon>Eukaryota</taxon>
        <taxon>Fungi</taxon>
        <taxon>Dikarya</taxon>
        <taxon>Basidiomycota</taxon>
        <taxon>Agaricomycotina</taxon>
        <taxon>Agaricomycetes</taxon>
        <taxon>Agaricomycetidae</taxon>
        <taxon>Agaricales</taxon>
        <taxon>Agaricineae</taxon>
        <taxon>Strophariaceae</taxon>
        <taxon>Hypholoma</taxon>
    </lineage>
</organism>
<dbReference type="EMBL" id="KN817604">
    <property type="protein sequence ID" value="KJA17393.1"/>
    <property type="molecule type" value="Genomic_DNA"/>
</dbReference>